<keyword evidence="1" id="KW-0472">Membrane</keyword>
<evidence type="ECO:0000256" key="1">
    <source>
        <dbReference type="SAM" id="Phobius"/>
    </source>
</evidence>
<protein>
    <recommendedName>
        <fullName evidence="2">HD domain-containing protein</fullName>
    </recommendedName>
</protein>
<dbReference type="SMART" id="SM00471">
    <property type="entry name" value="HDc"/>
    <property type="match status" value="1"/>
</dbReference>
<evidence type="ECO:0000313" key="4">
    <source>
        <dbReference type="Proteomes" id="UP000199708"/>
    </source>
</evidence>
<dbReference type="InterPro" id="IPR006675">
    <property type="entry name" value="HDIG_dom"/>
</dbReference>
<keyword evidence="1" id="KW-0812">Transmembrane</keyword>
<dbReference type="Pfam" id="PF07697">
    <property type="entry name" value="7TMR-HDED"/>
    <property type="match status" value="1"/>
</dbReference>
<dbReference type="RefSeq" id="WP_090289376.1">
    <property type="nucleotide sequence ID" value="NZ_FNCK01000002.1"/>
</dbReference>
<keyword evidence="4" id="KW-1185">Reference proteome</keyword>
<dbReference type="PROSITE" id="PS51831">
    <property type="entry name" value="HD"/>
    <property type="match status" value="1"/>
</dbReference>
<feature type="transmembrane region" description="Helical" evidence="1">
    <location>
        <begin position="308"/>
        <end position="328"/>
    </location>
</feature>
<dbReference type="CDD" id="cd00077">
    <property type="entry name" value="HDc"/>
    <property type="match status" value="1"/>
</dbReference>
<dbReference type="Pfam" id="PF01966">
    <property type="entry name" value="HD"/>
    <property type="match status" value="1"/>
</dbReference>
<dbReference type="PANTHER" id="PTHR36442:SF1">
    <property type="entry name" value="CYCLIC-DI-AMP PHOSPHODIESTERASE PGPH"/>
    <property type="match status" value="1"/>
</dbReference>
<accession>A0A1G7R1B8</accession>
<dbReference type="AlphaFoldDB" id="A0A1G7R1B8"/>
<sequence>MNRRLQLIHERLGKLYIPLVALITSVCIFLIGYQHVKPEVYHFKLNQVAEETILAPVTMEDVEQTKINQQRAKDAINDIYLYQEDIRTQEMTRIEQFFGFVREVRNGQFSLESVNEAIASITQQKKLDEGLIKKINELPKKKTDFEQLTEDQQKTVIQTLLLLADENVVKLFEQLSNLSIDQVFNISPVELSELQSNLTDFVSKSLAQELGPDQIDKELDKYRLQISSSEMSDVAQQTTLNFLNSLIKPTMIYSESETNRLKEEAASKVQTSYILQGQVIVQEGHIINQNNMRQLELFGYLDASTKQYLKPIFILLIFVHAFLFIYLFSNGLTWKELSRLNMEATAYVLVVLGTLIMAKLGHFIQRAGLEYAMLLVPLMISPGYLKEKSSYKITLLASLFINIFAIFLVSDQDNQTVVTFICLFYLFSTIISVLLTTFTRLQVMKVEKRVALNSLWQFMIALPLMAVLNIPIFSRQGFVILMMTIAANLLGLLLIAVFEPYWEQLLSSRSAMTMNQLANLNHPLLKLLIEKAPGTYHHSIMVANLAANAVEAIGGDSLTTRVASYYHDVGKTVHPLFFVENLSGGIESPHQMVGPDESAKIIIDHVAQGVKLLEEYRMPQSVIDLCREHHGTTMTSYFYHQAKEQKLNISQEAFRYPGPIPQSKESAIVMIADSLEAASRAMKEHTQKGIEELLDSIIAGKINDGQFADCGLTVDELKTVRKSLILGIASMYHTRVEYPK</sequence>
<evidence type="ECO:0000259" key="2">
    <source>
        <dbReference type="PROSITE" id="PS51831"/>
    </source>
</evidence>
<proteinExistence type="predicted"/>
<name>A0A1G7R1B8_9LACT</name>
<reference evidence="3 4" key="1">
    <citation type="submission" date="2016-10" db="EMBL/GenBank/DDBJ databases">
        <authorList>
            <person name="de Groot N.N."/>
        </authorList>
    </citation>
    <scope>NUCLEOTIDE SEQUENCE [LARGE SCALE GENOMIC DNA]</scope>
    <source>
        <strain evidence="3 4">ATCC BAA-466</strain>
    </source>
</reference>
<dbReference type="InterPro" id="IPR006674">
    <property type="entry name" value="HD_domain"/>
</dbReference>
<dbReference type="PANTHER" id="PTHR36442">
    <property type="entry name" value="CYCLIC-DI-AMP PHOSPHODIESTERASE PGPH"/>
    <property type="match status" value="1"/>
</dbReference>
<feature type="domain" description="HD" evidence="2">
    <location>
        <begin position="535"/>
        <end position="678"/>
    </location>
</feature>
<organism evidence="3 4">
    <name type="scientific">Facklamia miroungae</name>
    <dbReference type="NCBI Taxonomy" id="120956"/>
    <lineage>
        <taxon>Bacteria</taxon>
        <taxon>Bacillati</taxon>
        <taxon>Bacillota</taxon>
        <taxon>Bacilli</taxon>
        <taxon>Lactobacillales</taxon>
        <taxon>Aerococcaceae</taxon>
        <taxon>Facklamia</taxon>
    </lineage>
</organism>
<evidence type="ECO:0000313" key="3">
    <source>
        <dbReference type="EMBL" id="SDG04572.1"/>
    </source>
</evidence>
<gene>
    <name evidence="3" type="ORF">SAMN05421791_102304</name>
</gene>
<dbReference type="InterPro" id="IPR052722">
    <property type="entry name" value="PgpH_phosphodiesterase"/>
</dbReference>
<dbReference type="NCBIfam" id="TIGR00277">
    <property type="entry name" value="HDIG"/>
    <property type="match status" value="1"/>
</dbReference>
<dbReference type="OrthoDB" id="9806952at2"/>
<dbReference type="EMBL" id="FNCK01000002">
    <property type="protein sequence ID" value="SDG04572.1"/>
    <property type="molecule type" value="Genomic_DNA"/>
</dbReference>
<feature type="transmembrane region" description="Helical" evidence="1">
    <location>
        <begin position="393"/>
        <end position="410"/>
    </location>
</feature>
<dbReference type="SUPFAM" id="SSF109604">
    <property type="entry name" value="HD-domain/PDEase-like"/>
    <property type="match status" value="1"/>
</dbReference>
<dbReference type="InterPro" id="IPR011624">
    <property type="entry name" value="Metal-dep_PHydrolase_7TM_extra"/>
</dbReference>
<feature type="transmembrane region" description="Helical" evidence="1">
    <location>
        <begin position="416"/>
        <end position="438"/>
    </location>
</feature>
<dbReference type="Proteomes" id="UP000199708">
    <property type="component" value="Unassembled WGS sequence"/>
</dbReference>
<keyword evidence="1" id="KW-1133">Transmembrane helix</keyword>
<dbReference type="InterPro" id="IPR003607">
    <property type="entry name" value="HD/PDEase_dom"/>
</dbReference>
<feature type="transmembrane region" description="Helical" evidence="1">
    <location>
        <begin position="450"/>
        <end position="472"/>
    </location>
</feature>
<dbReference type="STRING" id="120956.SAMN05421791_102304"/>
<feature type="transmembrane region" description="Helical" evidence="1">
    <location>
        <begin position="12"/>
        <end position="33"/>
    </location>
</feature>
<dbReference type="Gene3D" id="1.10.3210.10">
    <property type="entry name" value="Hypothetical protein af1432"/>
    <property type="match status" value="1"/>
</dbReference>
<feature type="transmembrane region" description="Helical" evidence="1">
    <location>
        <begin position="478"/>
        <end position="502"/>
    </location>
</feature>